<proteinExistence type="predicted"/>
<evidence type="ECO:0000256" key="1">
    <source>
        <dbReference type="SAM" id="MobiDB-lite"/>
    </source>
</evidence>
<sequence>MAPSEQPDRLGSDASPQPIESFNPTESSGPPGRSKPPKYRRWLRVTVSLAVVAAAVLLLAPRLGTSDHRMGPGSVAIGFWPTQSGRTTLGLPPLGQRPGPPGNPPGSRPIEAGA</sequence>
<evidence type="ECO:0000256" key="2">
    <source>
        <dbReference type="SAM" id="Phobius"/>
    </source>
</evidence>
<protein>
    <submittedName>
        <fullName evidence="3">Uncharacterized protein</fullName>
    </submittedName>
</protein>
<keyword evidence="2" id="KW-0472">Membrane</keyword>
<dbReference type="EMBL" id="JADJZA010000001">
    <property type="protein sequence ID" value="MBK9295694.1"/>
    <property type="molecule type" value="Genomic_DNA"/>
</dbReference>
<reference evidence="3 4" key="1">
    <citation type="submission" date="2020-10" db="EMBL/GenBank/DDBJ databases">
        <title>Connecting structure to function with the recovery of over 1000 high-quality activated sludge metagenome-assembled genomes encoding full-length rRNA genes using long-read sequencing.</title>
        <authorList>
            <person name="Singleton C.M."/>
            <person name="Petriglieri F."/>
            <person name="Kristensen J.M."/>
            <person name="Kirkegaard R.H."/>
            <person name="Michaelsen T.Y."/>
            <person name="Andersen M.H."/>
            <person name="Karst S.M."/>
            <person name="Dueholm M.S."/>
            <person name="Nielsen P.H."/>
            <person name="Albertsen M."/>
        </authorList>
    </citation>
    <scope>NUCLEOTIDE SEQUENCE [LARGE SCALE GENOMIC DNA]</scope>
    <source>
        <strain evidence="3">Lyne_18-Q3-R50-59_MAXAC.006</strain>
    </source>
</reference>
<gene>
    <name evidence="3" type="ORF">IPN02_02215</name>
</gene>
<dbReference type="Proteomes" id="UP000727993">
    <property type="component" value="Unassembled WGS sequence"/>
</dbReference>
<feature type="region of interest" description="Disordered" evidence="1">
    <location>
        <begin position="62"/>
        <end position="114"/>
    </location>
</feature>
<feature type="compositionally biased region" description="Polar residues" evidence="1">
    <location>
        <begin position="14"/>
        <end position="26"/>
    </location>
</feature>
<accession>A0A936TDJ5</accession>
<keyword evidence="2" id="KW-0812">Transmembrane</keyword>
<dbReference type="AlphaFoldDB" id="A0A936TDJ5"/>
<organism evidence="3 4">
    <name type="scientific">Candidatus Neomicrothrix subdominans</name>
    <dbReference type="NCBI Taxonomy" id="2954438"/>
    <lineage>
        <taxon>Bacteria</taxon>
        <taxon>Bacillati</taxon>
        <taxon>Actinomycetota</taxon>
        <taxon>Acidimicrobiia</taxon>
        <taxon>Acidimicrobiales</taxon>
        <taxon>Microthrixaceae</taxon>
        <taxon>Candidatus Neomicrothrix</taxon>
    </lineage>
</organism>
<feature type="region of interest" description="Disordered" evidence="1">
    <location>
        <begin position="1"/>
        <end position="38"/>
    </location>
</feature>
<feature type="compositionally biased region" description="Pro residues" evidence="1">
    <location>
        <begin position="98"/>
        <end position="107"/>
    </location>
</feature>
<keyword evidence="2" id="KW-1133">Transmembrane helix</keyword>
<feature type="compositionally biased region" description="Basic and acidic residues" evidence="1">
    <location>
        <begin position="1"/>
        <end position="11"/>
    </location>
</feature>
<evidence type="ECO:0000313" key="4">
    <source>
        <dbReference type="Proteomes" id="UP000727993"/>
    </source>
</evidence>
<name>A0A936TDJ5_9ACTN</name>
<feature type="transmembrane region" description="Helical" evidence="2">
    <location>
        <begin position="42"/>
        <end position="60"/>
    </location>
</feature>
<comment type="caution">
    <text evidence="3">The sequence shown here is derived from an EMBL/GenBank/DDBJ whole genome shotgun (WGS) entry which is preliminary data.</text>
</comment>
<evidence type="ECO:0000313" key="3">
    <source>
        <dbReference type="EMBL" id="MBK9295694.1"/>
    </source>
</evidence>